<dbReference type="PANTHER" id="PTHR31232:SF18">
    <property type="entry name" value="S-PROTEIN HOMOLOG"/>
    <property type="match status" value="1"/>
</dbReference>
<gene>
    <name evidence="7" type="ORF">NE237_016951</name>
</gene>
<protein>
    <recommendedName>
        <fullName evidence="6">S-protein homolog</fullName>
    </recommendedName>
</protein>
<evidence type="ECO:0000256" key="6">
    <source>
        <dbReference type="RuleBase" id="RU367044"/>
    </source>
</evidence>
<evidence type="ECO:0000313" key="7">
    <source>
        <dbReference type="EMBL" id="KAJ4965102.1"/>
    </source>
</evidence>
<evidence type="ECO:0000256" key="4">
    <source>
        <dbReference type="ARBA" id="ARBA00022525"/>
    </source>
</evidence>
<organism evidence="7 8">
    <name type="scientific">Protea cynaroides</name>
    <dbReference type="NCBI Taxonomy" id="273540"/>
    <lineage>
        <taxon>Eukaryota</taxon>
        <taxon>Viridiplantae</taxon>
        <taxon>Streptophyta</taxon>
        <taxon>Embryophyta</taxon>
        <taxon>Tracheophyta</taxon>
        <taxon>Spermatophyta</taxon>
        <taxon>Magnoliopsida</taxon>
        <taxon>Proteales</taxon>
        <taxon>Proteaceae</taxon>
        <taxon>Protea</taxon>
    </lineage>
</organism>
<dbReference type="EMBL" id="JAMYWD010000007">
    <property type="protein sequence ID" value="KAJ4965102.1"/>
    <property type="molecule type" value="Genomic_DNA"/>
</dbReference>
<feature type="chain" id="PRO_5040547216" description="S-protein homolog" evidence="6">
    <location>
        <begin position="33"/>
        <end position="143"/>
    </location>
</feature>
<comment type="similarity">
    <text evidence="2 6">Belongs to the plant self-incompatibility (S1) protein family.</text>
</comment>
<feature type="signal peptide" evidence="6">
    <location>
        <begin position="1"/>
        <end position="32"/>
    </location>
</feature>
<keyword evidence="4 6" id="KW-0964">Secreted</keyword>
<dbReference type="OrthoDB" id="1938697at2759"/>
<keyword evidence="8" id="KW-1185">Reference proteome</keyword>
<dbReference type="AlphaFoldDB" id="A0A9Q0K6P9"/>
<dbReference type="GO" id="GO:0005576">
    <property type="term" value="C:extracellular region"/>
    <property type="evidence" value="ECO:0007669"/>
    <property type="project" value="UniProtKB-SubCell"/>
</dbReference>
<evidence type="ECO:0000256" key="5">
    <source>
        <dbReference type="ARBA" id="ARBA00022729"/>
    </source>
</evidence>
<dbReference type="GO" id="GO:0060320">
    <property type="term" value="P:rejection of self pollen"/>
    <property type="evidence" value="ECO:0007669"/>
    <property type="project" value="UniProtKB-KW"/>
</dbReference>
<evidence type="ECO:0000313" key="8">
    <source>
        <dbReference type="Proteomes" id="UP001141806"/>
    </source>
</evidence>
<comment type="caution">
    <text evidence="7">The sequence shown here is derived from an EMBL/GenBank/DDBJ whole genome shotgun (WGS) entry which is preliminary data.</text>
</comment>
<keyword evidence="5 6" id="KW-0732">Signal</keyword>
<keyword evidence="3 6" id="KW-0713">Self-incompatibility</keyword>
<dbReference type="InterPro" id="IPR010264">
    <property type="entry name" value="Self-incomp_S1"/>
</dbReference>
<evidence type="ECO:0000256" key="3">
    <source>
        <dbReference type="ARBA" id="ARBA00022471"/>
    </source>
</evidence>
<reference evidence="7" key="1">
    <citation type="journal article" date="2023" name="Plant J.">
        <title>The genome of the king protea, Protea cynaroides.</title>
        <authorList>
            <person name="Chang J."/>
            <person name="Duong T.A."/>
            <person name="Schoeman C."/>
            <person name="Ma X."/>
            <person name="Roodt D."/>
            <person name="Barker N."/>
            <person name="Li Z."/>
            <person name="Van de Peer Y."/>
            <person name="Mizrachi E."/>
        </authorList>
    </citation>
    <scope>NUCLEOTIDE SEQUENCE</scope>
    <source>
        <tissue evidence="7">Young leaves</tissue>
    </source>
</reference>
<name>A0A9Q0K6P9_9MAGN</name>
<evidence type="ECO:0000256" key="2">
    <source>
        <dbReference type="ARBA" id="ARBA00005581"/>
    </source>
</evidence>
<dbReference type="PANTHER" id="PTHR31232">
    <property type="match status" value="1"/>
</dbReference>
<dbReference type="Pfam" id="PF05938">
    <property type="entry name" value="Self-incomp_S1"/>
    <property type="match status" value="1"/>
</dbReference>
<proteinExistence type="inferred from homology"/>
<sequence length="143" mass="16430">MMRFNGSKHGMLVSLIILILMWLCEFSSVVDAKKHVRITNELAEGLTLTIHCKSKDNDLGVHQLAYNTYFEWSFHENIWGTTLFFCNIQWLHGNADFDAYDAKRSDFACDDCKWFATTDALYFVDSGTGESVLYYAWPPPAKP</sequence>
<dbReference type="Proteomes" id="UP001141806">
    <property type="component" value="Unassembled WGS sequence"/>
</dbReference>
<comment type="subcellular location">
    <subcellularLocation>
        <location evidence="1 6">Secreted</location>
    </subcellularLocation>
</comment>
<accession>A0A9Q0K6P9</accession>
<evidence type="ECO:0000256" key="1">
    <source>
        <dbReference type="ARBA" id="ARBA00004613"/>
    </source>
</evidence>